<feature type="domain" description="ShKT" evidence="17">
    <location>
        <begin position="759"/>
        <end position="793"/>
    </location>
</feature>
<dbReference type="InterPro" id="IPR001723">
    <property type="entry name" value="Nuclear_hrmn_rcpt"/>
</dbReference>
<dbReference type="EMBL" id="CATQJA010000955">
    <property type="protein sequence ID" value="CAJ0565039.1"/>
    <property type="molecule type" value="Genomic_DNA"/>
</dbReference>
<keyword evidence="7" id="KW-0378">Hydrolase</keyword>
<comment type="caution">
    <text evidence="19">The sequence shown here is derived from an EMBL/GenBank/DDBJ whole genome shotgun (WGS) entry which is preliminary data.</text>
</comment>
<evidence type="ECO:0000256" key="8">
    <source>
        <dbReference type="ARBA" id="ARBA00022833"/>
    </source>
</evidence>
<keyword evidence="9" id="KW-0805">Transcription regulation</keyword>
<dbReference type="CDD" id="cd06157">
    <property type="entry name" value="NR_LBD"/>
    <property type="match status" value="1"/>
</dbReference>
<keyword evidence="10" id="KW-0238">DNA-binding</keyword>
<dbReference type="GO" id="GO:0008270">
    <property type="term" value="F:zinc ion binding"/>
    <property type="evidence" value="ECO:0007669"/>
    <property type="project" value="UniProtKB-KW"/>
</dbReference>
<comment type="subcellular location">
    <subcellularLocation>
        <location evidence="1">Nucleus</location>
    </subcellularLocation>
</comment>
<dbReference type="Gene3D" id="1.10.10.1940">
    <property type="match status" value="2"/>
</dbReference>
<dbReference type="Pfam" id="PF00105">
    <property type="entry name" value="zf-C4"/>
    <property type="match status" value="1"/>
</dbReference>
<evidence type="ECO:0000313" key="20">
    <source>
        <dbReference type="Proteomes" id="UP001177023"/>
    </source>
</evidence>
<keyword evidence="12" id="KW-0675">Receptor</keyword>
<dbReference type="Gene3D" id="1.10.10.1870">
    <property type="entry name" value="ShTK domain-like"/>
    <property type="match status" value="1"/>
</dbReference>
<dbReference type="PRINTS" id="PR00398">
    <property type="entry name" value="STRDHORMONER"/>
</dbReference>
<reference evidence="19" key="1">
    <citation type="submission" date="2023-06" db="EMBL/GenBank/DDBJ databases">
        <authorList>
            <person name="Delattre M."/>
        </authorList>
    </citation>
    <scope>NUCLEOTIDE SEQUENCE</scope>
    <source>
        <strain evidence="19">AF72</strain>
    </source>
</reference>
<feature type="non-terminal residue" evidence="19">
    <location>
        <position position="1"/>
    </location>
</feature>
<dbReference type="PRINTS" id="PR00047">
    <property type="entry name" value="STROIDFINGER"/>
</dbReference>
<dbReference type="Pfam" id="PF02902">
    <property type="entry name" value="Peptidase_C48"/>
    <property type="match status" value="1"/>
</dbReference>
<keyword evidence="5" id="KW-0479">Metal-binding</keyword>
<dbReference type="Pfam" id="PF00104">
    <property type="entry name" value="Hormone_recep"/>
    <property type="match status" value="1"/>
</dbReference>
<dbReference type="InterPro" id="IPR049636">
    <property type="entry name" value="HNF4-like_DBD"/>
</dbReference>
<dbReference type="Pfam" id="PF01549">
    <property type="entry name" value="ShK"/>
    <property type="match status" value="3"/>
</dbReference>
<sequence>MSKRILSVGEVVLPGNWLNDRLITFAIQHLVEQLSAERKAQIAVMYAPECEMIKFLPADSLGDVFGPLRLEEKQLVLFALNNNSRPNVVNAGSHWSLLVYDRPGYTFSYFDSISGQSATVAKEVATKMSSLLNAGEATFINARAPQQQNSSDCGIFLIEYARQILQCPSDDLQLANISAKKMRLDWYNVINDLNDASRHENPAGPGTTFCPQFTRCRPIPFLRRADYVALHYFAGRSVMSKIPTVTLADDDDDIQPHLRSLGAAERARLRQEALRKFVPGEPCVVCGDTASGIHYGVSSCNGCKTFFRRVVIENRTYSCKNKGDCVIDKSMRCSCRHCRFKKCLRVGMDRSELNIERRRKRKARDPGVSDNEYEENNFICDPLIDLLHKKESCYEALLTSTVSPLHSSLKDALISPKAFDQPLSLYTSHPLPVGEQRNFSFWRAKILSVLVEWAKSFEVFSKLCLDDQMRLVVHTIFSNLVLAEAFHTPEKYTDRIVFPDGLSGYRNLTSCVLKERSGLVPTVVAVINNILVPIRRMKMTKTEYLLLQAIIFYDPECLSLSEQAHQLISAKRKRLLHSLRRHLDTKCSDPVESAKRFAEVLLRISNVQKVAAFKRETLCTIETFNLMTPHPFTMEISKAYPDYASTAFNCENIENDVYCSSTFAATDAPAVGNDNDRPNACFKDAAGTVSEDVKAGAIVSCPKTCGYCCLSAAFTCTNKEFPRVNCKTVTQKQCNDVLWRQMLAEDCPNVCGFCLEGGCVDAAVECANDKSICRNTDTQEFAKTNCKKTCGYCNNNSTSSTTRGYTGASCMDSSNCVTWQKNGFCTSSFYTTEVKRYYCPKMCGMC</sequence>
<feature type="domain" description="Ubiquitin-like protease family profile" evidence="15">
    <location>
        <begin position="1"/>
        <end position="164"/>
    </location>
</feature>
<dbReference type="Gene3D" id="3.40.395.10">
    <property type="entry name" value="Adenoviral Proteinase, Chain A"/>
    <property type="match status" value="1"/>
</dbReference>
<dbReference type="InterPro" id="IPR038765">
    <property type="entry name" value="Papain-like_cys_pep_sf"/>
</dbReference>
<gene>
    <name evidence="19" type="ORF">MSPICULIGERA_LOCUS3700</name>
</gene>
<protein>
    <submittedName>
        <fullName evidence="19">Uncharacterized protein</fullName>
    </submittedName>
</protein>
<evidence type="ECO:0000256" key="1">
    <source>
        <dbReference type="ARBA" id="ARBA00004123"/>
    </source>
</evidence>
<comment type="similarity">
    <text evidence="3">Belongs to the nuclear hormone receptor family.</text>
</comment>
<organism evidence="19 20">
    <name type="scientific">Mesorhabditis spiculigera</name>
    <dbReference type="NCBI Taxonomy" id="96644"/>
    <lineage>
        <taxon>Eukaryota</taxon>
        <taxon>Metazoa</taxon>
        <taxon>Ecdysozoa</taxon>
        <taxon>Nematoda</taxon>
        <taxon>Chromadorea</taxon>
        <taxon>Rhabditida</taxon>
        <taxon>Rhabditina</taxon>
        <taxon>Rhabditomorpha</taxon>
        <taxon>Rhabditoidea</taxon>
        <taxon>Rhabditidae</taxon>
        <taxon>Mesorhabditinae</taxon>
        <taxon>Mesorhabditis</taxon>
    </lineage>
</organism>
<feature type="domain" description="NR LBD" evidence="18">
    <location>
        <begin position="379"/>
        <end position="640"/>
    </location>
</feature>
<dbReference type="InterPro" id="IPR001628">
    <property type="entry name" value="Znf_hrmn_rcpt"/>
</dbReference>
<keyword evidence="20" id="KW-1185">Reference proteome</keyword>
<dbReference type="PROSITE" id="PS51030">
    <property type="entry name" value="NUCLEAR_REC_DBD_2"/>
    <property type="match status" value="1"/>
</dbReference>
<dbReference type="InterPro" id="IPR035500">
    <property type="entry name" value="NHR-like_dom_sf"/>
</dbReference>
<dbReference type="Gene3D" id="1.10.565.10">
    <property type="entry name" value="Retinoid X Receptor"/>
    <property type="match status" value="1"/>
</dbReference>
<dbReference type="PROSITE" id="PS00031">
    <property type="entry name" value="NUCLEAR_REC_DBD_1"/>
    <property type="match status" value="1"/>
</dbReference>
<feature type="disulfide bond" evidence="14">
    <location>
        <begin position="759"/>
        <end position="793"/>
    </location>
</feature>
<evidence type="ECO:0000313" key="19">
    <source>
        <dbReference type="EMBL" id="CAJ0565039.1"/>
    </source>
</evidence>
<dbReference type="GO" id="GO:0003700">
    <property type="term" value="F:DNA-binding transcription factor activity"/>
    <property type="evidence" value="ECO:0007669"/>
    <property type="project" value="InterPro"/>
</dbReference>
<keyword evidence="14" id="KW-1015">Disulfide bond</keyword>
<dbReference type="CDD" id="cd06960">
    <property type="entry name" value="NR_DBD_HNF4A"/>
    <property type="match status" value="1"/>
</dbReference>
<dbReference type="SMART" id="SM00399">
    <property type="entry name" value="ZnF_C4"/>
    <property type="match status" value="1"/>
</dbReference>
<evidence type="ECO:0000256" key="12">
    <source>
        <dbReference type="ARBA" id="ARBA00023170"/>
    </source>
</evidence>
<dbReference type="GO" id="GO:0006508">
    <property type="term" value="P:proteolysis"/>
    <property type="evidence" value="ECO:0007669"/>
    <property type="project" value="UniProtKB-KW"/>
</dbReference>
<dbReference type="GO" id="GO:0008234">
    <property type="term" value="F:cysteine-type peptidase activity"/>
    <property type="evidence" value="ECO:0007669"/>
    <property type="project" value="InterPro"/>
</dbReference>
<evidence type="ECO:0000256" key="2">
    <source>
        <dbReference type="ARBA" id="ARBA00005234"/>
    </source>
</evidence>
<dbReference type="AlphaFoldDB" id="A0AA36C9V8"/>
<keyword evidence="4" id="KW-0645">Protease</keyword>
<evidence type="ECO:0000256" key="3">
    <source>
        <dbReference type="ARBA" id="ARBA00005993"/>
    </source>
</evidence>
<dbReference type="GO" id="GO:0005634">
    <property type="term" value="C:nucleus"/>
    <property type="evidence" value="ECO:0007669"/>
    <property type="project" value="UniProtKB-SubCell"/>
</dbReference>
<feature type="domain" description="Nuclear receptor" evidence="16">
    <location>
        <begin position="280"/>
        <end position="355"/>
    </location>
</feature>
<dbReference type="InterPro" id="IPR003582">
    <property type="entry name" value="ShKT_dom"/>
</dbReference>
<keyword evidence="6" id="KW-0863">Zinc-finger</keyword>
<evidence type="ECO:0000256" key="14">
    <source>
        <dbReference type="PROSITE-ProRule" id="PRU01005"/>
    </source>
</evidence>
<feature type="domain" description="ShKT" evidence="17">
    <location>
        <begin position="716"/>
        <end position="754"/>
    </location>
</feature>
<dbReference type="PROSITE" id="PS51843">
    <property type="entry name" value="NR_LBD"/>
    <property type="match status" value="1"/>
</dbReference>
<comment type="similarity">
    <text evidence="2">Belongs to the peptidase C48 family.</text>
</comment>
<keyword evidence="8" id="KW-0862">Zinc</keyword>
<proteinExistence type="inferred from homology"/>
<dbReference type="InterPro" id="IPR013088">
    <property type="entry name" value="Znf_NHR/GATA"/>
</dbReference>
<dbReference type="InterPro" id="IPR000536">
    <property type="entry name" value="Nucl_hrmn_rcpt_lig-bd"/>
</dbReference>
<evidence type="ECO:0000256" key="11">
    <source>
        <dbReference type="ARBA" id="ARBA00023163"/>
    </source>
</evidence>
<evidence type="ECO:0000256" key="9">
    <source>
        <dbReference type="ARBA" id="ARBA00023015"/>
    </source>
</evidence>
<accession>A0AA36C9V8</accession>
<dbReference type="InterPro" id="IPR003653">
    <property type="entry name" value="Peptidase_C48_C"/>
</dbReference>
<dbReference type="GO" id="GO:0000978">
    <property type="term" value="F:RNA polymerase II cis-regulatory region sequence-specific DNA binding"/>
    <property type="evidence" value="ECO:0007669"/>
    <property type="project" value="InterPro"/>
</dbReference>
<evidence type="ECO:0000256" key="10">
    <source>
        <dbReference type="ARBA" id="ARBA00023125"/>
    </source>
</evidence>
<dbReference type="InterPro" id="IPR050274">
    <property type="entry name" value="Nuclear_hormone_rcpt_NR2"/>
</dbReference>
<dbReference type="Gene3D" id="3.30.50.10">
    <property type="entry name" value="Erythroid Transcription Factor GATA-1, subunit A"/>
    <property type="match status" value="1"/>
</dbReference>
<keyword evidence="11" id="KW-0804">Transcription</keyword>
<evidence type="ECO:0000256" key="4">
    <source>
        <dbReference type="ARBA" id="ARBA00022670"/>
    </source>
</evidence>
<dbReference type="SUPFAM" id="SSF57716">
    <property type="entry name" value="Glucocorticoid receptor-like (DNA-binding domain)"/>
    <property type="match status" value="1"/>
</dbReference>
<evidence type="ECO:0000256" key="5">
    <source>
        <dbReference type="ARBA" id="ARBA00022723"/>
    </source>
</evidence>
<dbReference type="FunFam" id="3.30.50.10:FF:000030">
    <property type="entry name" value="Nuclear Hormone Receptor family"/>
    <property type="match status" value="1"/>
</dbReference>
<dbReference type="SUPFAM" id="SSF48508">
    <property type="entry name" value="Nuclear receptor ligand-binding domain"/>
    <property type="match status" value="1"/>
</dbReference>
<evidence type="ECO:0000256" key="13">
    <source>
        <dbReference type="ARBA" id="ARBA00023242"/>
    </source>
</evidence>
<dbReference type="PANTHER" id="PTHR24083">
    <property type="entry name" value="NUCLEAR HORMONE RECEPTOR"/>
    <property type="match status" value="1"/>
</dbReference>
<keyword evidence="13" id="KW-0539">Nucleus</keyword>
<evidence type="ECO:0000256" key="6">
    <source>
        <dbReference type="ARBA" id="ARBA00022771"/>
    </source>
</evidence>
<dbReference type="SUPFAM" id="SSF54001">
    <property type="entry name" value="Cysteine proteinases"/>
    <property type="match status" value="1"/>
</dbReference>
<dbReference type="PROSITE" id="PS50600">
    <property type="entry name" value="ULP_PROTEASE"/>
    <property type="match status" value="1"/>
</dbReference>
<dbReference type="SMART" id="SM00254">
    <property type="entry name" value="ShKT"/>
    <property type="match status" value="3"/>
</dbReference>
<evidence type="ECO:0000259" key="15">
    <source>
        <dbReference type="PROSITE" id="PS50600"/>
    </source>
</evidence>
<feature type="domain" description="ShKT" evidence="17">
    <location>
        <begin position="810"/>
        <end position="846"/>
    </location>
</feature>
<evidence type="ECO:0000256" key="7">
    <source>
        <dbReference type="ARBA" id="ARBA00022801"/>
    </source>
</evidence>
<evidence type="ECO:0000259" key="16">
    <source>
        <dbReference type="PROSITE" id="PS51030"/>
    </source>
</evidence>
<dbReference type="SMART" id="SM00430">
    <property type="entry name" value="HOLI"/>
    <property type="match status" value="1"/>
</dbReference>
<evidence type="ECO:0000259" key="18">
    <source>
        <dbReference type="PROSITE" id="PS51843"/>
    </source>
</evidence>
<name>A0AA36C9V8_9BILA</name>
<dbReference type="PROSITE" id="PS51670">
    <property type="entry name" value="SHKT"/>
    <property type="match status" value="3"/>
</dbReference>
<evidence type="ECO:0000259" key="17">
    <source>
        <dbReference type="PROSITE" id="PS51670"/>
    </source>
</evidence>
<comment type="caution">
    <text evidence="14">Lacks conserved residue(s) required for the propagation of feature annotation.</text>
</comment>
<dbReference type="Proteomes" id="UP001177023">
    <property type="component" value="Unassembled WGS sequence"/>
</dbReference>